<organism evidence="1 2">
    <name type="scientific">Ridgeia piscesae</name>
    <name type="common">Tubeworm</name>
    <dbReference type="NCBI Taxonomy" id="27915"/>
    <lineage>
        <taxon>Eukaryota</taxon>
        <taxon>Metazoa</taxon>
        <taxon>Spiralia</taxon>
        <taxon>Lophotrochozoa</taxon>
        <taxon>Annelida</taxon>
        <taxon>Polychaeta</taxon>
        <taxon>Sedentaria</taxon>
        <taxon>Canalipalpata</taxon>
        <taxon>Sabellida</taxon>
        <taxon>Siboglinidae</taxon>
        <taxon>Ridgeia</taxon>
    </lineage>
</organism>
<dbReference type="AlphaFoldDB" id="A0AAD9IQP7"/>
<evidence type="ECO:0000313" key="1">
    <source>
        <dbReference type="EMBL" id="KAK2138613.1"/>
    </source>
</evidence>
<comment type="caution">
    <text evidence="1">The sequence shown here is derived from an EMBL/GenBank/DDBJ whole genome shotgun (WGS) entry which is preliminary data.</text>
</comment>
<gene>
    <name evidence="1" type="ORF">NP493_7432g00006</name>
</gene>
<sequence length="76" mass="8412">MRCPFHRRFFLITRSSTDGSPVHSGISLFVTLSIPVILMIERRSLGSVYEGGQHDCTVCLAFNPHGHMVVVPESLA</sequence>
<evidence type="ECO:0000313" key="2">
    <source>
        <dbReference type="Proteomes" id="UP001209878"/>
    </source>
</evidence>
<dbReference type="EMBL" id="JAODUO010007417">
    <property type="protein sequence ID" value="KAK2138613.1"/>
    <property type="molecule type" value="Genomic_DNA"/>
</dbReference>
<name>A0AAD9IQP7_RIDPI</name>
<dbReference type="Proteomes" id="UP001209878">
    <property type="component" value="Unassembled WGS sequence"/>
</dbReference>
<accession>A0AAD9IQP7</accession>
<keyword evidence="2" id="KW-1185">Reference proteome</keyword>
<reference evidence="1" key="1">
    <citation type="journal article" date="2023" name="Mol. Biol. Evol.">
        <title>Third-Generation Sequencing Reveals the Adaptive Role of the Epigenome in Three Deep-Sea Polychaetes.</title>
        <authorList>
            <person name="Perez M."/>
            <person name="Aroh O."/>
            <person name="Sun Y."/>
            <person name="Lan Y."/>
            <person name="Juniper S.K."/>
            <person name="Young C.R."/>
            <person name="Angers B."/>
            <person name="Qian P.Y."/>
        </authorList>
    </citation>
    <scope>NUCLEOTIDE SEQUENCE</scope>
    <source>
        <strain evidence="1">R07B-5</strain>
    </source>
</reference>
<proteinExistence type="predicted"/>
<protein>
    <submittedName>
        <fullName evidence="1">Uncharacterized protein</fullName>
    </submittedName>
</protein>